<dbReference type="GO" id="GO:0012505">
    <property type="term" value="C:endomembrane system"/>
    <property type="evidence" value="ECO:0007669"/>
    <property type="project" value="TreeGrafter"/>
</dbReference>
<accession>A0A8D8TW27</accession>
<protein>
    <submittedName>
        <fullName evidence="4">Fatty-acid amide hydrolase 2</fullName>
    </submittedName>
</protein>
<dbReference type="InterPro" id="IPR020556">
    <property type="entry name" value="Amidase_CS"/>
</dbReference>
<dbReference type="PANTHER" id="PTHR43372">
    <property type="entry name" value="FATTY-ACID AMIDE HYDROLASE"/>
    <property type="match status" value="1"/>
</dbReference>
<dbReference type="EMBL" id="HBUF01312427">
    <property type="protein sequence ID" value="CAG6693421.1"/>
    <property type="molecule type" value="Transcribed_RNA"/>
</dbReference>
<feature type="active site" description="Acyl-ester intermediate" evidence="2">
    <location>
        <position position="232"/>
    </location>
</feature>
<dbReference type="PROSITE" id="PS00571">
    <property type="entry name" value="AMIDASES"/>
    <property type="match status" value="1"/>
</dbReference>
<dbReference type="Gene3D" id="3.90.1300.10">
    <property type="entry name" value="Amidase signature (AS) domain"/>
    <property type="match status" value="1"/>
</dbReference>
<feature type="domain" description="Amidase" evidence="3">
    <location>
        <begin position="72"/>
        <end position="517"/>
    </location>
</feature>
<reference evidence="4" key="1">
    <citation type="submission" date="2021-05" db="EMBL/GenBank/DDBJ databases">
        <authorList>
            <person name="Alioto T."/>
            <person name="Alioto T."/>
            <person name="Gomez Garrido J."/>
        </authorList>
    </citation>
    <scope>NUCLEOTIDE SEQUENCE</scope>
</reference>
<dbReference type="GO" id="GO:0016787">
    <property type="term" value="F:hydrolase activity"/>
    <property type="evidence" value="ECO:0007669"/>
    <property type="project" value="UniProtKB-KW"/>
</dbReference>
<dbReference type="AlphaFoldDB" id="A0A8D8TW27"/>
<evidence type="ECO:0000259" key="3">
    <source>
        <dbReference type="Pfam" id="PF01425"/>
    </source>
</evidence>
<dbReference type="InterPro" id="IPR036928">
    <property type="entry name" value="AS_sf"/>
</dbReference>
<dbReference type="SUPFAM" id="SSF75304">
    <property type="entry name" value="Amidase signature (AS) enzymes"/>
    <property type="match status" value="1"/>
</dbReference>
<dbReference type="InterPro" id="IPR052739">
    <property type="entry name" value="FAAH2"/>
</dbReference>
<proteinExistence type="inferred from homology"/>
<feature type="active site" description="Charge relay system" evidence="2">
    <location>
        <position position="208"/>
    </location>
</feature>
<dbReference type="InterPro" id="IPR023631">
    <property type="entry name" value="Amidase_dom"/>
</dbReference>
<dbReference type="PANTHER" id="PTHR43372:SF3">
    <property type="entry name" value="AT07710P-RELATED"/>
    <property type="match status" value="1"/>
</dbReference>
<feature type="active site" description="Charge relay system" evidence="2">
    <location>
        <position position="133"/>
    </location>
</feature>
<comment type="similarity">
    <text evidence="1">Belongs to the amidase family.</text>
</comment>
<evidence type="ECO:0000256" key="1">
    <source>
        <dbReference type="ARBA" id="ARBA00009199"/>
    </source>
</evidence>
<evidence type="ECO:0000256" key="2">
    <source>
        <dbReference type="PIRSR" id="PIRSR001221-1"/>
    </source>
</evidence>
<dbReference type="Pfam" id="PF01425">
    <property type="entry name" value="Amidase"/>
    <property type="match status" value="1"/>
</dbReference>
<dbReference type="PIRSF" id="PIRSF001221">
    <property type="entry name" value="Amidase_fungi"/>
    <property type="match status" value="1"/>
</dbReference>
<dbReference type="EMBL" id="HBUF01312425">
    <property type="protein sequence ID" value="CAG6693419.1"/>
    <property type="molecule type" value="Transcribed_RNA"/>
</dbReference>
<dbReference type="EMBL" id="HBUF01312426">
    <property type="protein sequence ID" value="CAG6693420.1"/>
    <property type="molecule type" value="Transcribed_RNA"/>
</dbReference>
<name>A0A8D8TW27_9HEMI</name>
<evidence type="ECO:0000313" key="4">
    <source>
        <dbReference type="EMBL" id="CAG6693420.1"/>
    </source>
</evidence>
<keyword evidence="4" id="KW-0378">Hydrolase</keyword>
<sequence length="544" mass="60715">MFEKYHGMSFRLRMVGLTLKILHWIFYPVFYLRQLWYKTRPLPRLRYPELQQLSATQLAEKIRNREVTSEQVVRAYFFRCRDVNPHLNAIVEDRFKEAIEEAHAVDEALLKGDKTKEELARDTPLLGVPLTIKGSIAVKGLSNAVGAFKLKGRKAEEDARVVQMLREAGAIILCITNTPELCTSWETVNYVTGRTLNPYNFARTPGGSSGGEAALISSAASVIGVGSDMAGSIRVPAMFTGIFGHKPTAGIVPVQGHFPLMDDEEFQRILVLGPLTRYAEDLSLMMKVMVEPHTAKLLNLDSPVSITDIKIYYKDNMGDNAIFILPMENEIKVAIKKAIHYLRSQCVFAEELNWPELALSPEACMGKVFSIENLKTIYSIIEPLSHNKTQPNTLLEILKSLFGLSAYTPHALLFQSYMENNGFLSESQLESNKQLLESFRDKFKELLDTTGVFIYPSYPTQAPLHGEILVSSSGAYYPMLANIFGFPATSVPLGLGTNGLPVGLQVMAGPNQDRLCLAVAKKLEDVFYGWTLPNSTGLLVEHRE</sequence>
<dbReference type="EMBL" id="HBUF01312429">
    <property type="protein sequence ID" value="CAG6693423.1"/>
    <property type="molecule type" value="Transcribed_RNA"/>
</dbReference>
<organism evidence="4">
    <name type="scientific">Cacopsylla melanoneura</name>
    <dbReference type="NCBI Taxonomy" id="428564"/>
    <lineage>
        <taxon>Eukaryota</taxon>
        <taxon>Metazoa</taxon>
        <taxon>Ecdysozoa</taxon>
        <taxon>Arthropoda</taxon>
        <taxon>Hexapoda</taxon>
        <taxon>Insecta</taxon>
        <taxon>Pterygota</taxon>
        <taxon>Neoptera</taxon>
        <taxon>Paraneoptera</taxon>
        <taxon>Hemiptera</taxon>
        <taxon>Sternorrhyncha</taxon>
        <taxon>Psylloidea</taxon>
        <taxon>Psyllidae</taxon>
        <taxon>Psyllinae</taxon>
        <taxon>Cacopsylla</taxon>
    </lineage>
</organism>